<gene>
    <name evidence="1" type="ORF">DPMN_020467</name>
</gene>
<comment type="caution">
    <text evidence="1">The sequence shown here is derived from an EMBL/GenBank/DDBJ whole genome shotgun (WGS) entry which is preliminary data.</text>
</comment>
<keyword evidence="2" id="KW-1185">Reference proteome</keyword>
<reference evidence="1" key="2">
    <citation type="submission" date="2020-11" db="EMBL/GenBank/DDBJ databases">
        <authorList>
            <person name="McCartney M.A."/>
            <person name="Auch B."/>
            <person name="Kono T."/>
            <person name="Mallez S."/>
            <person name="Becker A."/>
            <person name="Gohl D.M."/>
            <person name="Silverstein K.A.T."/>
            <person name="Koren S."/>
            <person name="Bechman K.B."/>
            <person name="Herman A."/>
            <person name="Abrahante J.E."/>
            <person name="Garbe J."/>
        </authorList>
    </citation>
    <scope>NUCLEOTIDE SEQUENCE</scope>
    <source>
        <strain evidence="1">Duluth1</strain>
        <tissue evidence="1">Whole animal</tissue>
    </source>
</reference>
<evidence type="ECO:0000313" key="1">
    <source>
        <dbReference type="EMBL" id="KAH3896291.1"/>
    </source>
</evidence>
<protein>
    <submittedName>
        <fullName evidence="1">Uncharacterized protein</fullName>
    </submittedName>
</protein>
<proteinExistence type="predicted"/>
<dbReference type="EMBL" id="JAIWYP010000001">
    <property type="protein sequence ID" value="KAH3896291.1"/>
    <property type="molecule type" value="Genomic_DNA"/>
</dbReference>
<organism evidence="1 2">
    <name type="scientific">Dreissena polymorpha</name>
    <name type="common">Zebra mussel</name>
    <name type="synonym">Mytilus polymorpha</name>
    <dbReference type="NCBI Taxonomy" id="45954"/>
    <lineage>
        <taxon>Eukaryota</taxon>
        <taxon>Metazoa</taxon>
        <taxon>Spiralia</taxon>
        <taxon>Lophotrochozoa</taxon>
        <taxon>Mollusca</taxon>
        <taxon>Bivalvia</taxon>
        <taxon>Autobranchia</taxon>
        <taxon>Heteroconchia</taxon>
        <taxon>Euheterodonta</taxon>
        <taxon>Imparidentia</taxon>
        <taxon>Neoheterodontei</taxon>
        <taxon>Myida</taxon>
        <taxon>Dreissenoidea</taxon>
        <taxon>Dreissenidae</taxon>
        <taxon>Dreissena</taxon>
    </lineage>
</organism>
<accession>A0A9D4NL69</accession>
<dbReference type="Proteomes" id="UP000828390">
    <property type="component" value="Unassembled WGS sequence"/>
</dbReference>
<dbReference type="AlphaFoldDB" id="A0A9D4NL69"/>
<reference evidence="1" key="1">
    <citation type="journal article" date="2019" name="bioRxiv">
        <title>The Genome of the Zebra Mussel, Dreissena polymorpha: A Resource for Invasive Species Research.</title>
        <authorList>
            <person name="McCartney M.A."/>
            <person name="Auch B."/>
            <person name="Kono T."/>
            <person name="Mallez S."/>
            <person name="Zhang Y."/>
            <person name="Obille A."/>
            <person name="Becker A."/>
            <person name="Abrahante J.E."/>
            <person name="Garbe J."/>
            <person name="Badalamenti J.P."/>
            <person name="Herman A."/>
            <person name="Mangelson H."/>
            <person name="Liachko I."/>
            <person name="Sullivan S."/>
            <person name="Sone E.D."/>
            <person name="Koren S."/>
            <person name="Silverstein K.A.T."/>
            <person name="Beckman K.B."/>
            <person name="Gohl D.M."/>
        </authorList>
    </citation>
    <scope>NUCLEOTIDE SEQUENCE</scope>
    <source>
        <strain evidence="1">Duluth1</strain>
        <tissue evidence="1">Whole animal</tissue>
    </source>
</reference>
<evidence type="ECO:0000313" key="2">
    <source>
        <dbReference type="Proteomes" id="UP000828390"/>
    </source>
</evidence>
<name>A0A9D4NL69_DREPO</name>
<sequence length="83" mass="9388">MRAPLGTSSSESSSEDIDAQVDQLSKLFPDSVRVKFENCVRGALMISRGRCILFSPDRRLGQLSYRTRRYGHLKIQEESVVPD</sequence>